<dbReference type="STRING" id="1229726.GRFL_1536"/>
<gene>
    <name evidence="1" type="ORF">GRFL_1536</name>
</gene>
<dbReference type="Pfam" id="PF08309">
    <property type="entry name" value="LVIVD"/>
    <property type="match status" value="3"/>
</dbReference>
<organism evidence="1 2">
    <name type="scientific">Christiangramia flava JLT2011</name>
    <dbReference type="NCBI Taxonomy" id="1229726"/>
    <lineage>
        <taxon>Bacteria</taxon>
        <taxon>Pseudomonadati</taxon>
        <taxon>Bacteroidota</taxon>
        <taxon>Flavobacteriia</taxon>
        <taxon>Flavobacteriales</taxon>
        <taxon>Flavobacteriaceae</taxon>
        <taxon>Christiangramia</taxon>
    </lineage>
</organism>
<name>A0A1L7I3S3_9FLAO</name>
<dbReference type="Proteomes" id="UP000186230">
    <property type="component" value="Chromosome"/>
</dbReference>
<dbReference type="EMBL" id="CP016359">
    <property type="protein sequence ID" value="APU68260.1"/>
    <property type="molecule type" value="Genomic_DNA"/>
</dbReference>
<protein>
    <submittedName>
        <fullName evidence="1">Uncharacterized protein</fullName>
    </submittedName>
</protein>
<keyword evidence="2" id="KW-1185">Reference proteome</keyword>
<sequence length="551" mass="59273">MNRKVLQLGLLTGLLFTSCQKDESSETDFQEQQFKTNTSEEELQQAIKFDETGVIGVSSPDLNRDAADVALFAIEQIGYLEAPVINNTALHATHVDVRGDFAYVSYNKEGATYMGAIDIVDVSNKYEPRLVSRMKTDYADINSLYVDATGTIVFTGASENGGDNGNFTLLGFVNTANGNFSSDFSIDEGISGYAGVHVFEYHDNTVFLSGANGIAGALKNFTTAQDFSSYREFDQRDIRYGEFNGESIAMLSGEGKLMNISLDDSDFNELSSISISNLTPESKRTLTWYGDNVIISQGGQGAGIYNFSSNTELANLPLKMHPDATFVSEGDKVTNAVSTDGNFVYMANGGAGLDILKLDSSFGTIGEGIAEISGSANFVQAKGEYIYLASGTGLHILRILTSDDTAVSDSFLDCESYDIYTGDKNLTIPSDVEVSYSGLVNLKHLNVNGTLNVCGDLIVEKSTNLASQSSLNMNGNFTLGNQKNSENLVINSDSKLKISGNMTIYGDLYISSGGILEFVGDDSSIYVTGEVKINSGGMVTGTFEDLSNKFD</sequence>
<evidence type="ECO:0000313" key="1">
    <source>
        <dbReference type="EMBL" id="APU68260.1"/>
    </source>
</evidence>
<evidence type="ECO:0000313" key="2">
    <source>
        <dbReference type="Proteomes" id="UP000186230"/>
    </source>
</evidence>
<accession>A0A1L7I3S3</accession>
<dbReference type="OrthoDB" id="814028at2"/>
<proteinExistence type="predicted"/>
<dbReference type="AlphaFoldDB" id="A0A1L7I3S3"/>
<reference evidence="1 2" key="1">
    <citation type="submission" date="2016-07" db="EMBL/GenBank/DDBJ databases">
        <title>Multi-omics approach to identify versatile polysaccharide utilization systems of a marine flavobacterium Gramella flava.</title>
        <authorList>
            <person name="Tang K."/>
        </authorList>
    </citation>
    <scope>NUCLEOTIDE SEQUENCE [LARGE SCALE GENOMIC DNA]</scope>
    <source>
        <strain evidence="1 2">JLT2011</strain>
    </source>
</reference>
<dbReference type="PROSITE" id="PS51257">
    <property type="entry name" value="PROKAR_LIPOPROTEIN"/>
    <property type="match status" value="1"/>
</dbReference>
<dbReference type="RefSeq" id="WP_083644054.1">
    <property type="nucleotide sequence ID" value="NZ_AMRU01000001.1"/>
</dbReference>
<dbReference type="InterPro" id="IPR013211">
    <property type="entry name" value="LVIVD"/>
</dbReference>
<dbReference type="KEGG" id="gfl:GRFL_1536"/>